<evidence type="ECO:0000313" key="2">
    <source>
        <dbReference type="EMBL" id="EFH89843.1"/>
    </source>
</evidence>
<dbReference type="EMBL" id="ADVG01000001">
    <property type="protein sequence ID" value="EFH89843.1"/>
    <property type="molecule type" value="Genomic_DNA"/>
</dbReference>
<dbReference type="RefSeq" id="WP_007906741.1">
    <property type="nucleotide sequence ID" value="NZ_ADVG01000001.1"/>
</dbReference>
<organism evidence="2 3">
    <name type="scientific">Ktedonobacter racemifer DSM 44963</name>
    <dbReference type="NCBI Taxonomy" id="485913"/>
    <lineage>
        <taxon>Bacteria</taxon>
        <taxon>Bacillati</taxon>
        <taxon>Chloroflexota</taxon>
        <taxon>Ktedonobacteria</taxon>
        <taxon>Ktedonobacterales</taxon>
        <taxon>Ktedonobacteraceae</taxon>
        <taxon>Ktedonobacter</taxon>
    </lineage>
</organism>
<reference evidence="2 3" key="1">
    <citation type="journal article" date="2011" name="Stand. Genomic Sci.">
        <title>Non-contiguous finished genome sequence and contextual data of the filamentous soil bacterium Ktedonobacter racemifer type strain (SOSP1-21).</title>
        <authorList>
            <person name="Chang Y.J."/>
            <person name="Land M."/>
            <person name="Hauser L."/>
            <person name="Chertkov O."/>
            <person name="Del Rio T.G."/>
            <person name="Nolan M."/>
            <person name="Copeland A."/>
            <person name="Tice H."/>
            <person name="Cheng J.F."/>
            <person name="Lucas S."/>
            <person name="Han C."/>
            <person name="Goodwin L."/>
            <person name="Pitluck S."/>
            <person name="Ivanova N."/>
            <person name="Ovchinikova G."/>
            <person name="Pati A."/>
            <person name="Chen A."/>
            <person name="Palaniappan K."/>
            <person name="Mavromatis K."/>
            <person name="Liolios K."/>
            <person name="Brettin T."/>
            <person name="Fiebig A."/>
            <person name="Rohde M."/>
            <person name="Abt B."/>
            <person name="Goker M."/>
            <person name="Detter J.C."/>
            <person name="Woyke T."/>
            <person name="Bristow J."/>
            <person name="Eisen J.A."/>
            <person name="Markowitz V."/>
            <person name="Hugenholtz P."/>
            <person name="Kyrpides N.C."/>
            <person name="Klenk H.P."/>
            <person name="Lapidus A."/>
        </authorList>
    </citation>
    <scope>NUCLEOTIDE SEQUENCE [LARGE SCALE GENOMIC DNA]</scope>
    <source>
        <strain evidence="3">DSM 44963</strain>
    </source>
</reference>
<evidence type="ECO:0000256" key="1">
    <source>
        <dbReference type="SAM" id="MobiDB-lite"/>
    </source>
</evidence>
<proteinExistence type="predicted"/>
<protein>
    <submittedName>
        <fullName evidence="2">Uncharacterized protein</fullName>
    </submittedName>
</protein>
<comment type="caution">
    <text evidence="2">The sequence shown here is derived from an EMBL/GenBank/DDBJ whole genome shotgun (WGS) entry which is preliminary data.</text>
</comment>
<name>D6TBR1_KTERA</name>
<evidence type="ECO:0000313" key="3">
    <source>
        <dbReference type="Proteomes" id="UP000004508"/>
    </source>
</evidence>
<dbReference type="Proteomes" id="UP000004508">
    <property type="component" value="Unassembled WGS sequence"/>
</dbReference>
<sequence length="119" mass="13438">MRPEPRQRDPQVPTTSARSSTPGPSCTWQERLPPEEYLLLSCSPFLDTFAMESIATSLVGMQFSQDSRSYEIVAGRVDRQTHQIYGICREIDASALFASFNSPSITPHWIRQDEECIGK</sequence>
<dbReference type="STRING" id="485913.Krac_11424"/>
<feature type="compositionally biased region" description="Polar residues" evidence="1">
    <location>
        <begin position="12"/>
        <end position="28"/>
    </location>
</feature>
<dbReference type="AlphaFoldDB" id="D6TBR1"/>
<accession>D6TBR1</accession>
<keyword evidence="3" id="KW-1185">Reference proteome</keyword>
<feature type="region of interest" description="Disordered" evidence="1">
    <location>
        <begin position="1"/>
        <end position="29"/>
    </location>
</feature>
<gene>
    <name evidence="2" type="ORF">Krac_11424</name>
</gene>
<dbReference type="InParanoid" id="D6TBR1"/>